<accession>A0A5D4R813</accession>
<dbReference type="AlphaFoldDB" id="A0A5D4R813"/>
<comment type="caution">
    <text evidence="2">The sequence shown here is derived from an EMBL/GenBank/DDBJ whole genome shotgun (WGS) entry which is preliminary data.</text>
</comment>
<evidence type="ECO:0000313" key="3">
    <source>
        <dbReference type="Proteomes" id="UP000322139"/>
    </source>
</evidence>
<dbReference type="Proteomes" id="UP000322139">
    <property type="component" value="Unassembled WGS sequence"/>
</dbReference>
<dbReference type="Pfam" id="PF20274">
    <property type="entry name" value="cREC_REC"/>
    <property type="match status" value="1"/>
</dbReference>
<dbReference type="InterPro" id="IPR046909">
    <property type="entry name" value="cREC_REC"/>
</dbReference>
<sequence>MKKINVFLDDYRKPPDGFVYVNTIVECLELLRTYEIGHLSLDHDLESKRENGMLLVKIMVREKLSADHITVHSANAVGGKAMYKCLKRAQSSHIYSFDTTLSLRPLPLDSYTPMMLKHYQ</sequence>
<name>A0A5D4R813_9BACI</name>
<evidence type="ECO:0000259" key="1">
    <source>
        <dbReference type="Pfam" id="PF20274"/>
    </source>
</evidence>
<reference evidence="2 3" key="1">
    <citation type="submission" date="2019-08" db="EMBL/GenBank/DDBJ databases">
        <title>Bacillus genomes from the desert of Cuatro Cienegas, Coahuila.</title>
        <authorList>
            <person name="Olmedo-Alvarez G."/>
        </authorList>
    </citation>
    <scope>NUCLEOTIDE SEQUENCE [LARGE SCALE GENOMIC DNA]</scope>
    <source>
        <strain evidence="2 3">CH446_14T</strain>
    </source>
</reference>
<dbReference type="EMBL" id="VTER01000010">
    <property type="protein sequence ID" value="TYS45732.1"/>
    <property type="molecule type" value="Genomic_DNA"/>
</dbReference>
<proteinExistence type="predicted"/>
<evidence type="ECO:0000313" key="2">
    <source>
        <dbReference type="EMBL" id="TYS45732.1"/>
    </source>
</evidence>
<protein>
    <recommendedName>
        <fullName evidence="1">Cyclic-phosphate processing Receiver domain-containing protein</fullName>
    </recommendedName>
</protein>
<organism evidence="2 3">
    <name type="scientific">Bacillus infantis</name>
    <dbReference type="NCBI Taxonomy" id="324767"/>
    <lineage>
        <taxon>Bacteria</taxon>
        <taxon>Bacillati</taxon>
        <taxon>Bacillota</taxon>
        <taxon>Bacilli</taxon>
        <taxon>Bacillales</taxon>
        <taxon>Bacillaceae</taxon>
        <taxon>Bacillus</taxon>
    </lineage>
</organism>
<gene>
    <name evidence="2" type="ORF">FZD51_19390</name>
</gene>
<dbReference type="RefSeq" id="WP_148976272.1">
    <property type="nucleotide sequence ID" value="NZ_VTER01000010.1"/>
</dbReference>
<feature type="domain" description="Cyclic-phosphate processing Receiver" evidence="1">
    <location>
        <begin position="4"/>
        <end position="88"/>
    </location>
</feature>